<feature type="region of interest" description="Disordered" evidence="1">
    <location>
        <begin position="1"/>
        <end position="45"/>
    </location>
</feature>
<organism evidence="2 3">
    <name type="scientific">Paspalum notatum var. saurae</name>
    <dbReference type="NCBI Taxonomy" id="547442"/>
    <lineage>
        <taxon>Eukaryota</taxon>
        <taxon>Viridiplantae</taxon>
        <taxon>Streptophyta</taxon>
        <taxon>Embryophyta</taxon>
        <taxon>Tracheophyta</taxon>
        <taxon>Spermatophyta</taxon>
        <taxon>Magnoliopsida</taxon>
        <taxon>Liliopsida</taxon>
        <taxon>Poales</taxon>
        <taxon>Poaceae</taxon>
        <taxon>PACMAD clade</taxon>
        <taxon>Panicoideae</taxon>
        <taxon>Andropogonodae</taxon>
        <taxon>Paspaleae</taxon>
        <taxon>Paspalinae</taxon>
        <taxon>Paspalum</taxon>
    </lineage>
</organism>
<feature type="compositionally biased region" description="Basic residues" evidence="1">
    <location>
        <begin position="25"/>
        <end position="43"/>
    </location>
</feature>
<evidence type="ECO:0000256" key="1">
    <source>
        <dbReference type="SAM" id="MobiDB-lite"/>
    </source>
</evidence>
<gene>
    <name evidence="2" type="ORF">U9M48_015397</name>
</gene>
<name>A0AAQ3T4S6_PASNO</name>
<evidence type="ECO:0000313" key="2">
    <source>
        <dbReference type="EMBL" id="WVZ66125.1"/>
    </source>
</evidence>
<evidence type="ECO:0000313" key="3">
    <source>
        <dbReference type="Proteomes" id="UP001341281"/>
    </source>
</evidence>
<dbReference type="Proteomes" id="UP001341281">
    <property type="component" value="Chromosome 03"/>
</dbReference>
<protein>
    <submittedName>
        <fullName evidence="2">Uncharacterized protein</fullName>
    </submittedName>
</protein>
<proteinExistence type="predicted"/>
<sequence length="314" mass="34499">MILHASNAPPAKNRPVSGGNGGPQKKVKGTPHRRSLSHPRPRVHGAGGCRVAWDCWRLGVVTARGGDTARTGRGQRPGRSICSRRSRRACPRVRDPGLWPVAAPHVASHHPATCRQQPNRRWRLRLSGRVVIDDLSLTIDSEQAGQDGRRSTVRYLPRLTASPMMKEEMAMVKTKMMAARPTFQPSLHLEKSLSAATATRKACTDAHEIWSVVFISFEEDPQNPLLLGVCHIRRSSGAAAALEEVVVVEGPEHWPLVEGQHGDAGDAEQDAGELYFAMQPLQFQSLHPSQTSSTKYLKDIYTVVCMDCDSVLCC</sequence>
<dbReference type="AlphaFoldDB" id="A0AAQ3T4S6"/>
<dbReference type="EMBL" id="CP144747">
    <property type="protein sequence ID" value="WVZ66125.1"/>
    <property type="molecule type" value="Genomic_DNA"/>
</dbReference>
<keyword evidence="3" id="KW-1185">Reference proteome</keyword>
<reference evidence="2 3" key="1">
    <citation type="submission" date="2024-02" db="EMBL/GenBank/DDBJ databases">
        <title>High-quality chromosome-scale genome assembly of Pensacola bahiagrass (Paspalum notatum Flugge var. saurae).</title>
        <authorList>
            <person name="Vega J.M."/>
            <person name="Podio M."/>
            <person name="Orjuela J."/>
            <person name="Siena L.A."/>
            <person name="Pessino S.C."/>
            <person name="Combes M.C."/>
            <person name="Mariac C."/>
            <person name="Albertini E."/>
            <person name="Pupilli F."/>
            <person name="Ortiz J.P.A."/>
            <person name="Leblanc O."/>
        </authorList>
    </citation>
    <scope>NUCLEOTIDE SEQUENCE [LARGE SCALE GENOMIC DNA]</scope>
    <source>
        <strain evidence="2">R1</strain>
        <tissue evidence="2">Leaf</tissue>
    </source>
</reference>
<accession>A0AAQ3T4S6</accession>
<feature type="compositionally biased region" description="Low complexity" evidence="1">
    <location>
        <begin position="65"/>
        <end position="81"/>
    </location>
</feature>
<feature type="region of interest" description="Disordered" evidence="1">
    <location>
        <begin position="65"/>
        <end position="87"/>
    </location>
</feature>